<dbReference type="PANTHER" id="PTHR44013">
    <property type="entry name" value="ZINC-TYPE ALCOHOL DEHYDROGENASE-LIKE PROTEIN C16A3.02C"/>
    <property type="match status" value="1"/>
</dbReference>
<evidence type="ECO:0000259" key="1">
    <source>
        <dbReference type="Pfam" id="PF08240"/>
    </source>
</evidence>
<reference evidence="2" key="1">
    <citation type="journal article" date="2014" name="Front. Microbiol.">
        <title>High frequency of phylogenetically diverse reductive dehalogenase-homologous genes in deep subseafloor sedimentary metagenomes.</title>
        <authorList>
            <person name="Kawai M."/>
            <person name="Futagami T."/>
            <person name="Toyoda A."/>
            <person name="Takaki Y."/>
            <person name="Nishi S."/>
            <person name="Hori S."/>
            <person name="Arai W."/>
            <person name="Tsubouchi T."/>
            <person name="Morono Y."/>
            <person name="Uchiyama I."/>
            <person name="Ito T."/>
            <person name="Fujiyama A."/>
            <person name="Inagaki F."/>
            <person name="Takami H."/>
        </authorList>
    </citation>
    <scope>NUCLEOTIDE SEQUENCE</scope>
    <source>
        <strain evidence="2">Expedition CK06-06</strain>
    </source>
</reference>
<name>X0UZ32_9ZZZZ</name>
<gene>
    <name evidence="2" type="ORF">S01H1_44898</name>
</gene>
<evidence type="ECO:0000313" key="2">
    <source>
        <dbReference type="EMBL" id="GAG11080.1"/>
    </source>
</evidence>
<proteinExistence type="predicted"/>
<feature type="domain" description="Alcohol dehydrogenase-like N-terminal" evidence="1">
    <location>
        <begin position="27"/>
        <end position="120"/>
    </location>
</feature>
<dbReference type="Gene3D" id="3.90.180.10">
    <property type="entry name" value="Medium-chain alcohol dehydrogenases, catalytic domain"/>
    <property type="match status" value="1"/>
</dbReference>
<dbReference type="InterPro" id="IPR052733">
    <property type="entry name" value="Chloroplast_QOR"/>
</dbReference>
<feature type="non-terminal residue" evidence="2">
    <location>
        <position position="142"/>
    </location>
</feature>
<comment type="caution">
    <text evidence="2">The sequence shown here is derived from an EMBL/GenBank/DDBJ whole genome shotgun (WGS) entry which is preliminary data.</text>
</comment>
<organism evidence="2">
    <name type="scientific">marine sediment metagenome</name>
    <dbReference type="NCBI Taxonomy" id="412755"/>
    <lineage>
        <taxon>unclassified sequences</taxon>
        <taxon>metagenomes</taxon>
        <taxon>ecological metagenomes</taxon>
    </lineage>
</organism>
<protein>
    <recommendedName>
        <fullName evidence="1">Alcohol dehydrogenase-like N-terminal domain-containing protein</fullName>
    </recommendedName>
</protein>
<dbReference type="InterPro" id="IPR013154">
    <property type="entry name" value="ADH-like_N"/>
</dbReference>
<dbReference type="AlphaFoldDB" id="X0UZ32"/>
<dbReference type="Pfam" id="PF08240">
    <property type="entry name" value="ADH_N"/>
    <property type="match status" value="1"/>
</dbReference>
<dbReference type="PANTHER" id="PTHR44013:SF1">
    <property type="entry name" value="ZINC-TYPE ALCOHOL DEHYDROGENASE-LIKE PROTEIN C16A3.02C"/>
    <property type="match status" value="1"/>
</dbReference>
<accession>X0UZ32</accession>
<dbReference type="EMBL" id="BARS01028661">
    <property type="protein sequence ID" value="GAG11080.1"/>
    <property type="molecule type" value="Genomic_DNA"/>
</dbReference>
<dbReference type="SUPFAM" id="SSF50129">
    <property type="entry name" value="GroES-like"/>
    <property type="match status" value="1"/>
</dbReference>
<sequence>MKAIVYTKYGPPDVLQLKEVEKPIPKDDEVLIKVHAASVGAWDWHGLRADPFLVRLMGGGFLKPKNTILGSEIAGRVEAVGRKVKQFQPGDEVFGDISECGLGGFAEYVCARENALVLKPASTTFEEAAAVPVAAVTALQGL</sequence>
<dbReference type="InterPro" id="IPR011032">
    <property type="entry name" value="GroES-like_sf"/>
</dbReference>